<feature type="non-terminal residue" evidence="3">
    <location>
        <position position="68"/>
    </location>
</feature>
<evidence type="ECO:0000313" key="3">
    <source>
        <dbReference type="EMBL" id="VAW98455.1"/>
    </source>
</evidence>
<organism evidence="3">
    <name type="scientific">hydrothermal vent metagenome</name>
    <dbReference type="NCBI Taxonomy" id="652676"/>
    <lineage>
        <taxon>unclassified sequences</taxon>
        <taxon>metagenomes</taxon>
        <taxon>ecological metagenomes</taxon>
    </lineage>
</organism>
<dbReference type="EMBL" id="UOFS01000037">
    <property type="protein sequence ID" value="VAW98455.1"/>
    <property type="molecule type" value="Genomic_DNA"/>
</dbReference>
<dbReference type="Pfam" id="PF00440">
    <property type="entry name" value="TetR_N"/>
    <property type="match status" value="1"/>
</dbReference>
<feature type="domain" description="HTH tetR-type" evidence="2">
    <location>
        <begin position="5"/>
        <end position="65"/>
    </location>
</feature>
<dbReference type="PROSITE" id="PS50977">
    <property type="entry name" value="HTH_TETR_2"/>
    <property type="match status" value="1"/>
</dbReference>
<name>A0A3B0ZXY0_9ZZZZ</name>
<reference evidence="3" key="1">
    <citation type="submission" date="2018-06" db="EMBL/GenBank/DDBJ databases">
        <authorList>
            <person name="Zhirakovskaya E."/>
        </authorList>
    </citation>
    <scope>NUCLEOTIDE SEQUENCE</scope>
</reference>
<dbReference type="Gene3D" id="1.10.357.10">
    <property type="entry name" value="Tetracycline Repressor, domain 2"/>
    <property type="match status" value="1"/>
</dbReference>
<gene>
    <name evidence="3" type="ORF">MNBD_GAMMA22-2516</name>
</gene>
<dbReference type="SUPFAM" id="SSF46689">
    <property type="entry name" value="Homeodomain-like"/>
    <property type="match status" value="1"/>
</dbReference>
<evidence type="ECO:0000259" key="2">
    <source>
        <dbReference type="PROSITE" id="PS50977"/>
    </source>
</evidence>
<dbReference type="InterPro" id="IPR009057">
    <property type="entry name" value="Homeodomain-like_sf"/>
</dbReference>
<evidence type="ECO:0000256" key="1">
    <source>
        <dbReference type="ARBA" id="ARBA00023125"/>
    </source>
</evidence>
<dbReference type="AlphaFoldDB" id="A0A3B0ZXY0"/>
<protein>
    <submittedName>
        <fullName evidence="3">Transcriptional regulator, AcrR family</fullName>
    </submittedName>
</protein>
<proteinExistence type="predicted"/>
<keyword evidence="1" id="KW-0238">DNA-binding</keyword>
<dbReference type="InterPro" id="IPR001647">
    <property type="entry name" value="HTH_TetR"/>
</dbReference>
<accession>A0A3B0ZXY0</accession>
<dbReference type="PRINTS" id="PR00455">
    <property type="entry name" value="HTHTETR"/>
</dbReference>
<dbReference type="GO" id="GO:0003677">
    <property type="term" value="F:DNA binding"/>
    <property type="evidence" value="ECO:0007669"/>
    <property type="project" value="UniProtKB-KW"/>
</dbReference>
<sequence length="68" mass="7729">MTDGISTKDKILDLASENLQLRGYNGFSYSHIAKQLGIRNAAIHYHFPSKANLGAAMIARYQKQFTRW</sequence>